<keyword evidence="1" id="KW-1133">Transmembrane helix</keyword>
<accession>A0A7C4PLS3</accession>
<protein>
    <submittedName>
        <fullName evidence="2">Uncharacterized protein</fullName>
    </submittedName>
</protein>
<dbReference type="AlphaFoldDB" id="A0A7C4PLS3"/>
<dbReference type="EMBL" id="DSYK01000376">
    <property type="protein sequence ID" value="HGS21705.1"/>
    <property type="molecule type" value="Genomic_DNA"/>
</dbReference>
<sequence length="75" mass="8403">MKRDLRDYARQTTIRLIIGGILLLFIVGDGLIYWIYGPSAALTGLLCLGAGLFPILLIFIILSLLDWIAKRANRE</sequence>
<proteinExistence type="predicted"/>
<feature type="transmembrane region" description="Helical" evidence="1">
    <location>
        <begin position="12"/>
        <end position="36"/>
    </location>
</feature>
<name>A0A7C4PLS3_9CHLR</name>
<evidence type="ECO:0000313" key="2">
    <source>
        <dbReference type="EMBL" id="HGS21705.1"/>
    </source>
</evidence>
<comment type="caution">
    <text evidence="2">The sequence shown here is derived from an EMBL/GenBank/DDBJ whole genome shotgun (WGS) entry which is preliminary data.</text>
</comment>
<feature type="transmembrane region" description="Helical" evidence="1">
    <location>
        <begin position="42"/>
        <end position="65"/>
    </location>
</feature>
<reference evidence="2" key="1">
    <citation type="journal article" date="2020" name="mSystems">
        <title>Genome- and Community-Level Interaction Insights into Carbon Utilization and Element Cycling Functions of Hydrothermarchaeota in Hydrothermal Sediment.</title>
        <authorList>
            <person name="Zhou Z."/>
            <person name="Liu Y."/>
            <person name="Xu W."/>
            <person name="Pan J."/>
            <person name="Luo Z.H."/>
            <person name="Li M."/>
        </authorList>
    </citation>
    <scope>NUCLEOTIDE SEQUENCE [LARGE SCALE GENOMIC DNA]</scope>
    <source>
        <strain evidence="2">SpSt-573</strain>
    </source>
</reference>
<keyword evidence="1" id="KW-0812">Transmembrane</keyword>
<gene>
    <name evidence="2" type="ORF">ENT37_07535</name>
</gene>
<organism evidence="2">
    <name type="scientific">Anaerolinea thermolimosa</name>
    <dbReference type="NCBI Taxonomy" id="229919"/>
    <lineage>
        <taxon>Bacteria</taxon>
        <taxon>Bacillati</taxon>
        <taxon>Chloroflexota</taxon>
        <taxon>Anaerolineae</taxon>
        <taxon>Anaerolineales</taxon>
        <taxon>Anaerolineaceae</taxon>
        <taxon>Anaerolinea</taxon>
    </lineage>
</organism>
<evidence type="ECO:0000256" key="1">
    <source>
        <dbReference type="SAM" id="Phobius"/>
    </source>
</evidence>
<keyword evidence="1" id="KW-0472">Membrane</keyword>